<sequence>MEIDEADLVDFPLDALSALSDDVVGVACTQGVKGRLTHLAFATPTHVLCIRMPGPAATSKPKKGKQTNTQQRPIGRDVLRRMLLHSTEHRKFALDMHTLALALYYDYQLTLVEAVDLKSVQGGDRRALDTLMNLLGGEPKVYKSSVADHFKGRAFAAGGTDNLAMRAWAACQAGSMPHLIAKLKSAALINTTLVPVPHLQWLAKFARVAWRLYMLKPTRVKNDVVGDFEQKEGQLHVGQARFKTRMRVDHSLVLVLMSGLQIVQIEYGAKNSPVKTVMGRTFDVNGKTAKIKANRYIAPTARIVSIVTIGRDDLTPAEKERESIMLEVLRRTLRFFEQDLVRKIFERPARGSVRRARASSRPVDLNGRRLNDSQAAAVNRIISENPIDQVCLVHGPPGTGKTTVIAASVLELMNLPNKDRGIWLIAQSNVAVKNIAEKLADVGFIDFKVLVSKDFHLEWHEHLYEMIERNVIRSDDFDSDIVGNERLLLGSKVMLCTLSMLSHPRLASAGFTRMVPLKTVIVDEASQIELSDYVPLLGRYGGTIKKLVFIGDDKQHRMPTPIGRFISQRVYGGRLKTIHPVTTRKSCIMVDVNHGEEAKSNNSWTNEAEAHAVVAIARKFHSEGKSYRVITPYDAQRNFLERVLENANLPWENKCFNVDSFQGKTEAIGFLSNLRRTNVMLSRCKQGMIICTSRAFMEGKAKSSLVGKLAKEWADGWVSWRDVLQGEF</sequence>
<evidence type="ECO:0000259" key="2">
    <source>
        <dbReference type="Pfam" id="PF13086"/>
    </source>
</evidence>
<dbReference type="Pfam" id="PF13086">
    <property type="entry name" value="AAA_11"/>
    <property type="match status" value="1"/>
</dbReference>
<reference evidence="4 5" key="1">
    <citation type="journal article" date="2021" name="Environ. Microbiol.">
        <title>Gene family expansions and transcriptome signatures uncover fungal adaptations to wood decay.</title>
        <authorList>
            <person name="Hage H."/>
            <person name="Miyauchi S."/>
            <person name="Viragh M."/>
            <person name="Drula E."/>
            <person name="Min B."/>
            <person name="Chaduli D."/>
            <person name="Navarro D."/>
            <person name="Favel A."/>
            <person name="Norest M."/>
            <person name="Lesage-Meessen L."/>
            <person name="Balint B."/>
            <person name="Merenyi Z."/>
            <person name="de Eugenio L."/>
            <person name="Morin E."/>
            <person name="Martinez A.T."/>
            <person name="Baldrian P."/>
            <person name="Stursova M."/>
            <person name="Martinez M.J."/>
            <person name="Novotny C."/>
            <person name="Magnuson J.K."/>
            <person name="Spatafora J.W."/>
            <person name="Maurice S."/>
            <person name="Pangilinan J."/>
            <person name="Andreopoulos W."/>
            <person name="LaButti K."/>
            <person name="Hundley H."/>
            <person name="Na H."/>
            <person name="Kuo A."/>
            <person name="Barry K."/>
            <person name="Lipzen A."/>
            <person name="Henrissat B."/>
            <person name="Riley R."/>
            <person name="Ahrendt S."/>
            <person name="Nagy L.G."/>
            <person name="Grigoriev I.V."/>
            <person name="Martin F."/>
            <person name="Rosso M.N."/>
        </authorList>
    </citation>
    <scope>NUCLEOTIDE SEQUENCE [LARGE SCALE GENOMIC DNA]</scope>
    <source>
        <strain evidence="4 5">CIRM-BRFM 1785</strain>
    </source>
</reference>
<dbReference type="Gene3D" id="3.40.50.300">
    <property type="entry name" value="P-loop containing nucleotide triphosphate hydrolases"/>
    <property type="match status" value="2"/>
</dbReference>
<evidence type="ECO:0000313" key="5">
    <source>
        <dbReference type="Proteomes" id="UP000814176"/>
    </source>
</evidence>
<dbReference type="InterPro" id="IPR041677">
    <property type="entry name" value="DNA2/NAM7_AAA_11"/>
</dbReference>
<evidence type="ECO:0000256" key="1">
    <source>
        <dbReference type="SAM" id="MobiDB-lite"/>
    </source>
</evidence>
<dbReference type="GO" id="GO:0016787">
    <property type="term" value="F:hydrolase activity"/>
    <property type="evidence" value="ECO:0007669"/>
    <property type="project" value="UniProtKB-KW"/>
</dbReference>
<dbReference type="InterPro" id="IPR047187">
    <property type="entry name" value="SF1_C_Upf1"/>
</dbReference>
<proteinExistence type="predicted"/>
<feature type="domain" description="DNA2/NAM7 helicase-like C-terminal" evidence="3">
    <location>
        <begin position="554"/>
        <end position="693"/>
    </location>
</feature>
<dbReference type="InterPro" id="IPR041679">
    <property type="entry name" value="DNA2/NAM7-like_C"/>
</dbReference>
<name>A0ABQ8KK60_9APHY</name>
<keyword evidence="4" id="KW-0378">Hydrolase</keyword>
<feature type="domain" description="DNA2/NAM7 helicase helicase" evidence="2">
    <location>
        <begin position="370"/>
        <end position="441"/>
    </location>
</feature>
<dbReference type="InterPro" id="IPR027417">
    <property type="entry name" value="P-loop_NTPase"/>
</dbReference>
<accession>A0ABQ8KK60</accession>
<keyword evidence="5" id="KW-1185">Reference proteome</keyword>
<comment type="caution">
    <text evidence="4">The sequence shown here is derived from an EMBL/GenBank/DDBJ whole genome shotgun (WGS) entry which is preliminary data.</text>
</comment>
<gene>
    <name evidence="4" type="ORF">C8Q71DRAFT_795949</name>
</gene>
<dbReference type="GeneID" id="72006375"/>
<dbReference type="EMBL" id="JADCUA010000007">
    <property type="protein sequence ID" value="KAH9838486.1"/>
    <property type="molecule type" value="Genomic_DNA"/>
</dbReference>
<dbReference type="RefSeq" id="XP_047780401.1">
    <property type="nucleotide sequence ID" value="XM_047925643.1"/>
</dbReference>
<dbReference type="Proteomes" id="UP000814176">
    <property type="component" value="Unassembled WGS sequence"/>
</dbReference>
<organism evidence="4 5">
    <name type="scientific">Rhodofomes roseus</name>
    <dbReference type="NCBI Taxonomy" id="34475"/>
    <lineage>
        <taxon>Eukaryota</taxon>
        <taxon>Fungi</taxon>
        <taxon>Dikarya</taxon>
        <taxon>Basidiomycota</taxon>
        <taxon>Agaricomycotina</taxon>
        <taxon>Agaricomycetes</taxon>
        <taxon>Polyporales</taxon>
        <taxon>Rhodofomes</taxon>
    </lineage>
</organism>
<evidence type="ECO:0000259" key="3">
    <source>
        <dbReference type="Pfam" id="PF13087"/>
    </source>
</evidence>
<dbReference type="PANTHER" id="PTHR10887">
    <property type="entry name" value="DNA2/NAM7 HELICASE FAMILY"/>
    <property type="match status" value="1"/>
</dbReference>
<dbReference type="CDD" id="cd18808">
    <property type="entry name" value="SF1_C_Upf1"/>
    <property type="match status" value="1"/>
</dbReference>
<dbReference type="SUPFAM" id="SSF52540">
    <property type="entry name" value="P-loop containing nucleoside triphosphate hydrolases"/>
    <property type="match status" value="1"/>
</dbReference>
<feature type="region of interest" description="Disordered" evidence="1">
    <location>
        <begin position="53"/>
        <end position="72"/>
    </location>
</feature>
<evidence type="ECO:0000313" key="4">
    <source>
        <dbReference type="EMBL" id="KAH9838486.1"/>
    </source>
</evidence>
<protein>
    <submittedName>
        <fullName evidence="4">P-loop containing nucleoside triphosphate hydrolase protein</fullName>
    </submittedName>
</protein>
<dbReference type="InterPro" id="IPR045055">
    <property type="entry name" value="DNA2/NAM7-like"/>
</dbReference>
<dbReference type="PANTHER" id="PTHR10887:SF495">
    <property type="entry name" value="HELICASE SENATAXIN ISOFORM X1-RELATED"/>
    <property type="match status" value="1"/>
</dbReference>
<dbReference type="Pfam" id="PF13087">
    <property type="entry name" value="AAA_12"/>
    <property type="match status" value="1"/>
</dbReference>